<dbReference type="RefSeq" id="WP_031501384.1">
    <property type="nucleotide sequence ID" value="NZ_JASZ02000011.1"/>
</dbReference>
<organism evidence="1 2">
    <name type="scientific">Kaistella haifensis DSM 19056</name>
    <dbReference type="NCBI Taxonomy" id="1450526"/>
    <lineage>
        <taxon>Bacteria</taxon>
        <taxon>Pseudomonadati</taxon>
        <taxon>Bacteroidota</taxon>
        <taxon>Flavobacteriia</taxon>
        <taxon>Flavobacteriales</taxon>
        <taxon>Weeksellaceae</taxon>
        <taxon>Chryseobacterium group</taxon>
        <taxon>Kaistella</taxon>
    </lineage>
</organism>
<dbReference type="AlphaFoldDB" id="A0A2D0A6H7"/>
<reference evidence="1 2" key="1">
    <citation type="submission" date="2017-05" db="EMBL/GenBank/DDBJ databases">
        <title>Genome of Chryseobacterium haifense.</title>
        <authorList>
            <person name="Newman J.D."/>
        </authorList>
    </citation>
    <scope>NUCLEOTIDE SEQUENCE [LARGE SCALE GENOMIC DNA]</scope>
    <source>
        <strain evidence="1 2">DSM 19056</strain>
    </source>
</reference>
<dbReference type="Proteomes" id="UP000197587">
    <property type="component" value="Unassembled WGS sequence"/>
</dbReference>
<comment type="caution">
    <text evidence="1">The sequence shown here is derived from an EMBL/GenBank/DDBJ whole genome shotgun (WGS) entry which is preliminary data.</text>
</comment>
<dbReference type="EMBL" id="JASZ02000011">
    <property type="protein sequence ID" value="OWK98285.1"/>
    <property type="molecule type" value="Genomic_DNA"/>
</dbReference>
<sequence length="216" mass="24482">MKKNLFPFPEKVKFSAIILPKCWHLSFLLTFFSLFTLSAQKIHVDSLATANITVVGDACIYSKDEAFNEQISNNKNLQQYSKVIRFNDNKIRIIAKNSDVQSSTKQNFARAKPEKKLLVSKKKTIEISDLPEKEIPLKISNGLAGTRFLTGNALGNIPFISPSNNYYNSKKCIINYCNDCSSLLEFLYLSNFLLTHNINRLQNKVAAFSVRPPPQI</sequence>
<accession>A0A2D0A6H7</accession>
<gene>
    <name evidence="1" type="ORF">AP75_06690</name>
</gene>
<protein>
    <submittedName>
        <fullName evidence="1">Uncharacterized protein</fullName>
    </submittedName>
</protein>
<keyword evidence="2" id="KW-1185">Reference proteome</keyword>
<proteinExistence type="predicted"/>
<evidence type="ECO:0000313" key="2">
    <source>
        <dbReference type="Proteomes" id="UP000197587"/>
    </source>
</evidence>
<evidence type="ECO:0000313" key="1">
    <source>
        <dbReference type="EMBL" id="OWK98285.1"/>
    </source>
</evidence>
<name>A0A2D0A6H7_9FLAO</name>